<dbReference type="EMBL" id="BMAV01015205">
    <property type="protein sequence ID" value="GFY64335.1"/>
    <property type="molecule type" value="Genomic_DNA"/>
</dbReference>
<accession>A0A8X6Y4P8</accession>
<name>A0A8X6Y4P8_9ARAC</name>
<proteinExistence type="predicted"/>
<evidence type="ECO:0000313" key="3">
    <source>
        <dbReference type="EMBL" id="GFY64335.1"/>
    </source>
</evidence>
<organism evidence="3 4">
    <name type="scientific">Trichonephila inaurata madagascariensis</name>
    <dbReference type="NCBI Taxonomy" id="2747483"/>
    <lineage>
        <taxon>Eukaryota</taxon>
        <taxon>Metazoa</taxon>
        <taxon>Ecdysozoa</taxon>
        <taxon>Arthropoda</taxon>
        <taxon>Chelicerata</taxon>
        <taxon>Arachnida</taxon>
        <taxon>Araneae</taxon>
        <taxon>Araneomorphae</taxon>
        <taxon>Entelegynae</taxon>
        <taxon>Araneoidea</taxon>
        <taxon>Nephilidae</taxon>
        <taxon>Trichonephila</taxon>
        <taxon>Trichonephila inaurata</taxon>
    </lineage>
</organism>
<dbReference type="GO" id="GO:0016787">
    <property type="term" value="F:hydrolase activity"/>
    <property type="evidence" value="ECO:0007669"/>
    <property type="project" value="UniProtKB-KW"/>
</dbReference>
<dbReference type="AlphaFoldDB" id="A0A8X6Y4P8"/>
<dbReference type="PANTHER" id="PTHR10609:SF27">
    <property type="entry name" value="CN HYDROLASE DOMAIN-CONTAINING PROTEIN-RELATED"/>
    <property type="match status" value="1"/>
</dbReference>
<dbReference type="PANTHER" id="PTHR10609">
    <property type="entry name" value="BIOTINIDASE-RELATED"/>
    <property type="match status" value="1"/>
</dbReference>
<keyword evidence="4" id="KW-1185">Reference proteome</keyword>
<sequence>MNENYYFGVSSEPLNFQDTYVLGTEVCFLARCESFDGQPCGNFILKSNTVFLFAEIRASFSTKYIYPYAINSDIRLTDKEEWYFDGKSRIIYQKIKNNSLLFLGLYGRKYEEDKIFVN</sequence>
<protein>
    <submittedName>
        <fullName evidence="3">Biotinidase</fullName>
    </submittedName>
</protein>
<keyword evidence="1" id="KW-0378">Hydrolase</keyword>
<evidence type="ECO:0000256" key="1">
    <source>
        <dbReference type="ARBA" id="ARBA00022801"/>
    </source>
</evidence>
<dbReference type="InterPro" id="IPR043957">
    <property type="entry name" value="Vanin_C"/>
</dbReference>
<dbReference type="OrthoDB" id="10382169at2759"/>
<evidence type="ECO:0000259" key="2">
    <source>
        <dbReference type="Pfam" id="PF19018"/>
    </source>
</evidence>
<gene>
    <name evidence="3" type="primary">Btd_1</name>
    <name evidence="3" type="ORF">TNIN_65621</name>
</gene>
<comment type="caution">
    <text evidence="3">The sequence shown here is derived from an EMBL/GenBank/DDBJ whole genome shotgun (WGS) entry which is preliminary data.</text>
</comment>
<dbReference type="InterPro" id="IPR040154">
    <property type="entry name" value="Biotinidase/VNN"/>
</dbReference>
<feature type="domain" description="Vanin C-terminal" evidence="2">
    <location>
        <begin position="3"/>
        <end position="113"/>
    </location>
</feature>
<dbReference type="Pfam" id="PF19018">
    <property type="entry name" value="Vanin_C"/>
    <property type="match status" value="1"/>
</dbReference>
<dbReference type="Proteomes" id="UP000886998">
    <property type="component" value="Unassembled WGS sequence"/>
</dbReference>
<reference evidence="3" key="1">
    <citation type="submission" date="2020-08" db="EMBL/GenBank/DDBJ databases">
        <title>Multicomponent nature underlies the extraordinary mechanical properties of spider dragline silk.</title>
        <authorList>
            <person name="Kono N."/>
            <person name="Nakamura H."/>
            <person name="Mori M."/>
            <person name="Yoshida Y."/>
            <person name="Ohtoshi R."/>
            <person name="Malay A.D."/>
            <person name="Moran D.A.P."/>
            <person name="Tomita M."/>
            <person name="Numata K."/>
            <person name="Arakawa K."/>
        </authorList>
    </citation>
    <scope>NUCLEOTIDE SEQUENCE</scope>
</reference>
<evidence type="ECO:0000313" key="4">
    <source>
        <dbReference type="Proteomes" id="UP000886998"/>
    </source>
</evidence>